<dbReference type="PANTHER" id="PTHR24346:SF110">
    <property type="entry name" value="NON-SPECIFIC SERINE_THREONINE PROTEIN KINASE"/>
    <property type="match status" value="1"/>
</dbReference>
<keyword evidence="4" id="KW-0597">Phosphoprotein</keyword>
<dbReference type="Gene3D" id="3.30.310.220">
    <property type="entry name" value="Fungal kinase associated-1 domain"/>
    <property type="match status" value="1"/>
</dbReference>
<feature type="compositionally biased region" description="Polar residues" evidence="11">
    <location>
        <begin position="678"/>
        <end position="697"/>
    </location>
</feature>
<evidence type="ECO:0000256" key="10">
    <source>
        <dbReference type="ARBA" id="ARBA00048679"/>
    </source>
</evidence>
<evidence type="ECO:0000313" key="14">
    <source>
        <dbReference type="Proteomes" id="UP000481861"/>
    </source>
</evidence>
<dbReference type="AlphaFoldDB" id="A0A7C8MEC0"/>
<keyword evidence="8" id="KW-0067">ATP-binding</keyword>
<dbReference type="InterPro" id="IPR008271">
    <property type="entry name" value="Ser/Thr_kinase_AS"/>
</dbReference>
<feature type="compositionally biased region" description="Polar residues" evidence="11">
    <location>
        <begin position="595"/>
        <end position="625"/>
    </location>
</feature>
<dbReference type="SMART" id="SM00220">
    <property type="entry name" value="S_TKc"/>
    <property type="match status" value="1"/>
</dbReference>
<sequence length="1273" mass="142762">MDHIYHGRPPTRRRALGDATLRANEDHRSQRPRGAKHSPTSVPSSSPRHLPPNESPASTRSRVVRHPPHQSPENKRLSAVINEGGRPRNSKRDSEISTTSTTSGGGGGRRKTHIGPWQLGKTIGQGGCSRVRVVRHSSTGQDAAAKIISKKIADKVRALSLANLVANAENDPTMFPGGKVIPFGLEREICIMKLLSHDNIVRLYDVWENRNELYLIMEYVKGGELFTYIGEQGGLDEHETVYIFRQIIAALLYCHRLNIHHRDLKPENILLDKETMTIKLVDFGMAALQPAGKLLTTPCGSPHYAAPEVIRSEEYDGGQADVWSCGVILFVLLTGTPPFNYSDNGRDLRPLYHAIARADYIMPDWLSRDARDLIRKILVPDPKRRIKIDAIWEHPFLHKFDADFEMVGEKATKEYWVGPRPSISGWHPLERSAIDREILRYLRTLWHSEKEDVIIQRLMSKDPNQEKYFYSALQKYRDENLENYAPSPEHVVTYSNSDHHHHTKFPPTSQDLLQLPTPEHQRSQSAYSILNNEHLYSKHSFYEPPSSDISYDPFRASRQPVAPPGQTVHRNITVHRGSSHGSRGVRPATALGHRTGSSLRIQALKNTKNGVSRDSSKHSTPSQRSAGKRRSISRSSMASSHWPSSPPIVIRPGSLGKRGVSFPHMHRSSVTTFSTVEEVSAQYTPEPQPQKSLNRSHGSAASSARSSRPATAQPSSTRVVPKVAASPNVPRMRTRKPESPSKYIQSEARKVSTELEKVMEEAFNRSSIGSSVHTAATDRNMEASEYDTPPTSFFNRDSGGSTITTPKTKAMLQRPLPPVPDETPNTFLQRKLAETRADIARRRNEEGDNTEHFNEVLHHLDCLMLPSANGAKRTVSAPPRSPERPGLLQVIPEEMRADDNDRFELYRSHYRAVTDPVRPKLQGRRAVTEHTTVRLVDPSPTHIAPLNIRKRSGASNSSRGTDEGYAGSQRLLHPVRSYQDIKNNLLAARNSSLDITENKEATIKKKKSSWFRRNTDEKERQPELKHKPSSGRLQIPQAWQGLDDRLKDGPNADIAKHNTKQSNASASSEFPMRHCGTTGGKHDGGNRKGFFGLFSKKAKDDRGKGPMQLGAENFSSSTISGFDFEAGTGADAPGPPEVQQNWLSRFLHIKPANKVLCFQIGRGKVRQDLVYTLRDWQRFGVRDVTYNRNTNVINARIDKNNHLKIKPVSLVIELFVVLEHGRRANLCIARFTQIRGAASSFRKVVEIIEDISKARDVLVDDEVKKVAMCEILT</sequence>
<dbReference type="Proteomes" id="UP000481861">
    <property type="component" value="Unassembled WGS sequence"/>
</dbReference>
<dbReference type="InterPro" id="IPR000719">
    <property type="entry name" value="Prot_kinase_dom"/>
</dbReference>
<dbReference type="GO" id="GO:0005524">
    <property type="term" value="F:ATP binding"/>
    <property type="evidence" value="ECO:0007669"/>
    <property type="project" value="UniProtKB-KW"/>
</dbReference>
<comment type="catalytic activity">
    <reaction evidence="10">
        <text>L-seryl-[protein] + ATP = O-phospho-L-seryl-[protein] + ADP + H(+)</text>
        <dbReference type="Rhea" id="RHEA:17989"/>
        <dbReference type="Rhea" id="RHEA-COMP:9863"/>
        <dbReference type="Rhea" id="RHEA-COMP:11604"/>
        <dbReference type="ChEBI" id="CHEBI:15378"/>
        <dbReference type="ChEBI" id="CHEBI:29999"/>
        <dbReference type="ChEBI" id="CHEBI:30616"/>
        <dbReference type="ChEBI" id="CHEBI:83421"/>
        <dbReference type="ChEBI" id="CHEBI:456216"/>
        <dbReference type="EC" id="2.7.11.1"/>
    </reaction>
</comment>
<organism evidence="13 14">
    <name type="scientific">Massariosphaeria phaeospora</name>
    <dbReference type="NCBI Taxonomy" id="100035"/>
    <lineage>
        <taxon>Eukaryota</taxon>
        <taxon>Fungi</taxon>
        <taxon>Dikarya</taxon>
        <taxon>Ascomycota</taxon>
        <taxon>Pezizomycotina</taxon>
        <taxon>Dothideomycetes</taxon>
        <taxon>Pleosporomycetidae</taxon>
        <taxon>Pleosporales</taxon>
        <taxon>Pleosporales incertae sedis</taxon>
        <taxon>Massariosphaeria</taxon>
    </lineage>
</organism>
<feature type="compositionally biased region" description="Polar residues" evidence="11">
    <location>
        <begin position="38"/>
        <end position="47"/>
    </location>
</feature>
<keyword evidence="6" id="KW-0547">Nucleotide-binding</keyword>
<proteinExistence type="inferred from homology"/>
<evidence type="ECO:0000256" key="9">
    <source>
        <dbReference type="ARBA" id="ARBA00047899"/>
    </source>
</evidence>
<feature type="region of interest" description="Disordered" evidence="11">
    <location>
        <begin position="1006"/>
        <end position="1083"/>
    </location>
</feature>
<protein>
    <recommendedName>
        <fullName evidence="2">non-specific serine/threonine protein kinase</fullName>
        <ecNumber evidence="2">2.7.11.1</ecNumber>
    </recommendedName>
</protein>
<gene>
    <name evidence="13" type="ORF">BDV95DRAFT_605759</name>
</gene>
<dbReference type="Pfam" id="PF16797">
    <property type="entry name" value="Fungal_KA1"/>
    <property type="match status" value="1"/>
</dbReference>
<comment type="caution">
    <text evidence="13">The sequence shown here is derived from an EMBL/GenBank/DDBJ whole genome shotgun (WGS) entry which is preliminary data.</text>
</comment>
<evidence type="ECO:0000256" key="8">
    <source>
        <dbReference type="ARBA" id="ARBA00022840"/>
    </source>
</evidence>
<keyword evidence="5" id="KW-0808">Transferase</keyword>
<dbReference type="EC" id="2.7.11.1" evidence="2"/>
<dbReference type="PROSITE" id="PS00108">
    <property type="entry name" value="PROTEIN_KINASE_ST"/>
    <property type="match status" value="1"/>
</dbReference>
<dbReference type="GO" id="GO:0035556">
    <property type="term" value="P:intracellular signal transduction"/>
    <property type="evidence" value="ECO:0007669"/>
    <property type="project" value="TreeGrafter"/>
</dbReference>
<dbReference type="InterPro" id="IPR011009">
    <property type="entry name" value="Kinase-like_dom_sf"/>
</dbReference>
<name>A0A7C8MEC0_9PLEO</name>
<dbReference type="SUPFAM" id="SSF56112">
    <property type="entry name" value="Protein kinase-like (PK-like)"/>
    <property type="match status" value="1"/>
</dbReference>
<feature type="region of interest" description="Disordered" evidence="11">
    <location>
        <begin position="550"/>
        <end position="662"/>
    </location>
</feature>
<keyword evidence="14" id="KW-1185">Reference proteome</keyword>
<evidence type="ECO:0000313" key="13">
    <source>
        <dbReference type="EMBL" id="KAF2873203.1"/>
    </source>
</evidence>
<feature type="compositionally biased region" description="Low complexity" evidence="11">
    <location>
        <begin position="699"/>
        <end position="717"/>
    </location>
</feature>
<dbReference type="PANTHER" id="PTHR24346">
    <property type="entry name" value="MAP/MICROTUBULE AFFINITY-REGULATING KINASE"/>
    <property type="match status" value="1"/>
</dbReference>
<evidence type="ECO:0000256" key="1">
    <source>
        <dbReference type="ARBA" id="ARBA00010791"/>
    </source>
</evidence>
<comment type="similarity">
    <text evidence="1">Belongs to the protein kinase superfamily. CAMK Ser/Thr protein kinase family. NIM1 subfamily.</text>
</comment>
<dbReference type="GO" id="GO:0004674">
    <property type="term" value="F:protein serine/threonine kinase activity"/>
    <property type="evidence" value="ECO:0007669"/>
    <property type="project" value="UniProtKB-KW"/>
</dbReference>
<feature type="compositionally biased region" description="Basic and acidic residues" evidence="11">
    <location>
        <begin position="1042"/>
        <end position="1056"/>
    </location>
</feature>
<comment type="catalytic activity">
    <reaction evidence="9">
        <text>L-threonyl-[protein] + ATP = O-phospho-L-threonyl-[protein] + ADP + H(+)</text>
        <dbReference type="Rhea" id="RHEA:46608"/>
        <dbReference type="Rhea" id="RHEA-COMP:11060"/>
        <dbReference type="Rhea" id="RHEA-COMP:11605"/>
        <dbReference type="ChEBI" id="CHEBI:15378"/>
        <dbReference type="ChEBI" id="CHEBI:30013"/>
        <dbReference type="ChEBI" id="CHEBI:30616"/>
        <dbReference type="ChEBI" id="CHEBI:61977"/>
        <dbReference type="ChEBI" id="CHEBI:456216"/>
        <dbReference type="EC" id="2.7.11.1"/>
    </reaction>
</comment>
<feature type="region of interest" description="Disordered" evidence="11">
    <location>
        <begin position="939"/>
        <end position="971"/>
    </location>
</feature>
<accession>A0A7C8MEC0</accession>
<keyword evidence="3" id="KW-0723">Serine/threonine-protein kinase</keyword>
<dbReference type="GO" id="GO:0005938">
    <property type="term" value="C:cell cortex"/>
    <property type="evidence" value="ECO:0007669"/>
    <property type="project" value="UniProtKB-ARBA"/>
</dbReference>
<dbReference type="OrthoDB" id="504170at2759"/>
<reference evidence="13 14" key="1">
    <citation type="submission" date="2020-01" db="EMBL/GenBank/DDBJ databases">
        <authorList>
            <consortium name="DOE Joint Genome Institute"/>
            <person name="Haridas S."/>
            <person name="Albert R."/>
            <person name="Binder M."/>
            <person name="Bloem J."/>
            <person name="Labutti K."/>
            <person name="Salamov A."/>
            <person name="Andreopoulos B."/>
            <person name="Baker S.E."/>
            <person name="Barry K."/>
            <person name="Bills G."/>
            <person name="Bluhm B.H."/>
            <person name="Cannon C."/>
            <person name="Castanera R."/>
            <person name="Culley D.E."/>
            <person name="Daum C."/>
            <person name="Ezra D."/>
            <person name="Gonzalez J.B."/>
            <person name="Henrissat B."/>
            <person name="Kuo A."/>
            <person name="Liang C."/>
            <person name="Lipzen A."/>
            <person name="Lutzoni F."/>
            <person name="Magnuson J."/>
            <person name="Mondo S."/>
            <person name="Nolan M."/>
            <person name="Ohm R."/>
            <person name="Pangilinan J."/>
            <person name="Park H.-J.H."/>
            <person name="Ramirez L."/>
            <person name="Alfaro M."/>
            <person name="Sun H."/>
            <person name="Tritt A."/>
            <person name="Yoshinaga Y."/>
            <person name="Zwiers L.-H.L."/>
            <person name="Turgeon B.G."/>
            <person name="Goodwin S.B."/>
            <person name="Spatafora J.W."/>
            <person name="Crous P.W."/>
            <person name="Grigoriev I.V."/>
        </authorList>
    </citation>
    <scope>NUCLEOTIDE SEQUENCE [LARGE SCALE GENOMIC DNA]</scope>
    <source>
        <strain evidence="13 14">CBS 611.86</strain>
    </source>
</reference>
<feature type="compositionally biased region" description="Low complexity" evidence="11">
    <location>
        <begin position="633"/>
        <end position="643"/>
    </location>
</feature>
<dbReference type="PROSITE" id="PS50011">
    <property type="entry name" value="PROTEIN_KINASE_DOM"/>
    <property type="match status" value="1"/>
</dbReference>
<feature type="region of interest" description="Disordered" evidence="11">
    <location>
        <begin position="678"/>
        <end position="748"/>
    </location>
</feature>
<evidence type="ECO:0000256" key="2">
    <source>
        <dbReference type="ARBA" id="ARBA00012513"/>
    </source>
</evidence>
<evidence type="ECO:0000259" key="12">
    <source>
        <dbReference type="PROSITE" id="PS50011"/>
    </source>
</evidence>
<evidence type="ECO:0000256" key="7">
    <source>
        <dbReference type="ARBA" id="ARBA00022777"/>
    </source>
</evidence>
<keyword evidence="7 13" id="KW-0418">Kinase</keyword>
<dbReference type="EMBL" id="JAADJZ010000008">
    <property type="protein sequence ID" value="KAF2873203.1"/>
    <property type="molecule type" value="Genomic_DNA"/>
</dbReference>
<evidence type="ECO:0000256" key="6">
    <source>
        <dbReference type="ARBA" id="ARBA00022741"/>
    </source>
</evidence>
<feature type="region of interest" description="Disordered" evidence="11">
    <location>
        <begin position="1"/>
        <end position="121"/>
    </location>
</feature>
<dbReference type="InterPro" id="IPR031850">
    <property type="entry name" value="Fungal_KA1_dom"/>
</dbReference>
<evidence type="ECO:0000256" key="3">
    <source>
        <dbReference type="ARBA" id="ARBA00022527"/>
    </source>
</evidence>
<dbReference type="FunFam" id="1.10.510.10:FF:000571">
    <property type="entry name" value="Maternal embryonic leucine zipper kinase"/>
    <property type="match status" value="1"/>
</dbReference>
<evidence type="ECO:0000256" key="4">
    <source>
        <dbReference type="ARBA" id="ARBA00022553"/>
    </source>
</evidence>
<dbReference type="Pfam" id="PF00069">
    <property type="entry name" value="Pkinase"/>
    <property type="match status" value="1"/>
</dbReference>
<feature type="compositionally biased region" description="Basic and acidic residues" evidence="11">
    <location>
        <begin position="1013"/>
        <end position="1026"/>
    </location>
</feature>
<dbReference type="Gene3D" id="1.10.510.10">
    <property type="entry name" value="Transferase(Phosphotransferase) domain 1"/>
    <property type="match status" value="1"/>
</dbReference>
<dbReference type="InterPro" id="IPR043024">
    <property type="entry name" value="KA1_sf_fungal"/>
</dbReference>
<feature type="domain" description="Protein kinase" evidence="12">
    <location>
        <begin position="117"/>
        <end position="397"/>
    </location>
</feature>
<evidence type="ECO:0000256" key="5">
    <source>
        <dbReference type="ARBA" id="ARBA00022679"/>
    </source>
</evidence>
<evidence type="ECO:0000256" key="11">
    <source>
        <dbReference type="SAM" id="MobiDB-lite"/>
    </source>
</evidence>